<gene>
    <name evidence="8" type="primary">priA</name>
    <name evidence="10" type="ORF">QP460_011015</name>
</gene>
<dbReference type="GO" id="GO:0043138">
    <property type="term" value="F:3'-5' DNA helicase activity"/>
    <property type="evidence" value="ECO:0007669"/>
    <property type="project" value="TreeGrafter"/>
</dbReference>
<keyword evidence="4 8" id="KW-0547">Nucleotide-binding</keyword>
<dbReference type="RefSeq" id="WP_284826983.1">
    <property type="nucleotide sequence ID" value="NZ_JASOOY020000035.1"/>
</dbReference>
<dbReference type="GO" id="GO:0006310">
    <property type="term" value="P:DNA recombination"/>
    <property type="evidence" value="ECO:0007669"/>
    <property type="project" value="InterPro"/>
</dbReference>
<dbReference type="GO" id="GO:0003677">
    <property type="term" value="F:DNA binding"/>
    <property type="evidence" value="ECO:0007669"/>
    <property type="project" value="UniProtKB-UniRule"/>
</dbReference>
<evidence type="ECO:0000256" key="3">
    <source>
        <dbReference type="ARBA" id="ARBA00022723"/>
    </source>
</evidence>
<name>A0AAW9T085_CORAY</name>
<evidence type="ECO:0000256" key="5">
    <source>
        <dbReference type="ARBA" id="ARBA00022833"/>
    </source>
</evidence>
<evidence type="ECO:0000313" key="10">
    <source>
        <dbReference type="EMBL" id="MEO3718111.1"/>
    </source>
</evidence>
<evidence type="ECO:0000259" key="9">
    <source>
        <dbReference type="Pfam" id="PF17764"/>
    </source>
</evidence>
<reference evidence="10" key="2">
    <citation type="submission" date="2024-05" db="EMBL/GenBank/DDBJ databases">
        <authorList>
            <person name="Wolfe A."/>
        </authorList>
    </citation>
    <scope>NUCLEOTIDE SEQUENCE</scope>
    <source>
        <strain evidence="10">UMB1064</strain>
    </source>
</reference>
<keyword evidence="1 8" id="KW-0639">Primosome</keyword>
<dbReference type="GO" id="GO:0006270">
    <property type="term" value="P:DNA replication initiation"/>
    <property type="evidence" value="ECO:0007669"/>
    <property type="project" value="TreeGrafter"/>
</dbReference>
<feature type="binding site" evidence="8">
    <location>
        <position position="403"/>
    </location>
    <ligand>
        <name>Zn(2+)</name>
        <dbReference type="ChEBI" id="CHEBI:29105"/>
        <label>2</label>
    </ligand>
</feature>
<protein>
    <recommendedName>
        <fullName evidence="8">Probable replication restart protein PriA</fullName>
    </recommendedName>
    <alternativeName>
        <fullName evidence="8">Putative ATP-dependent DNA helicase PriA</fullName>
    </alternativeName>
</protein>
<comment type="subunit">
    <text evidence="8">Component of the replication restart primosome.</text>
</comment>
<evidence type="ECO:0000256" key="7">
    <source>
        <dbReference type="ARBA" id="ARBA00023125"/>
    </source>
</evidence>
<keyword evidence="6 8" id="KW-0067">ATP-binding</keyword>
<organism evidence="10 11">
    <name type="scientific">Corynebacterium amycolatum</name>
    <dbReference type="NCBI Taxonomy" id="43765"/>
    <lineage>
        <taxon>Bacteria</taxon>
        <taxon>Bacillati</taxon>
        <taxon>Actinomycetota</taxon>
        <taxon>Actinomycetes</taxon>
        <taxon>Mycobacteriales</taxon>
        <taxon>Corynebacteriaceae</taxon>
        <taxon>Corynebacterium</taxon>
    </lineage>
</organism>
<accession>A0AAW9T085</accession>
<dbReference type="PANTHER" id="PTHR30580:SF0">
    <property type="entry name" value="PRIMOSOMAL PROTEIN N"/>
    <property type="match status" value="1"/>
</dbReference>
<dbReference type="InterPro" id="IPR027417">
    <property type="entry name" value="P-loop_NTPase"/>
</dbReference>
<keyword evidence="5 8" id="KW-0862">Zinc</keyword>
<evidence type="ECO:0000313" key="11">
    <source>
        <dbReference type="Proteomes" id="UP001223646"/>
    </source>
</evidence>
<keyword evidence="3 8" id="KW-0479">Metal-binding</keyword>
<feature type="binding site" evidence="8">
    <location>
        <position position="438"/>
    </location>
    <ligand>
        <name>Zn(2+)</name>
        <dbReference type="ChEBI" id="CHEBI:29105"/>
        <label>1</label>
    </ligand>
</feature>
<feature type="binding site" evidence="8">
    <location>
        <position position="397"/>
    </location>
    <ligand>
        <name>Zn(2+)</name>
        <dbReference type="ChEBI" id="CHEBI:29105"/>
        <label>1</label>
    </ligand>
</feature>
<comment type="caution">
    <text evidence="10">The sequence shown here is derived from an EMBL/GenBank/DDBJ whole genome shotgun (WGS) entry which is preliminary data.</text>
</comment>
<proteinExistence type="inferred from homology"/>
<dbReference type="EMBL" id="JASOOY020000035">
    <property type="protein sequence ID" value="MEO3718111.1"/>
    <property type="molecule type" value="Genomic_DNA"/>
</dbReference>
<comment type="function">
    <text evidence="8">Initiates the restart of stalled replication forks, which reloads the replicative helicase on sites other than the origin of replication. Recognizes and binds to abandoned replication forks and remodels them to uncover a helicase loading site. Promotes assembly of the primosome at these replication forks.</text>
</comment>
<dbReference type="Pfam" id="PF17764">
    <property type="entry name" value="PriA_3primeBD"/>
    <property type="match status" value="1"/>
</dbReference>
<reference evidence="10" key="1">
    <citation type="submission" date="2023-05" db="EMBL/GenBank/DDBJ databases">
        <authorList>
            <person name="Du J."/>
        </authorList>
    </citation>
    <scope>NUCLEOTIDE SEQUENCE</scope>
    <source>
        <strain evidence="10">UMB1064</strain>
    </source>
</reference>
<comment type="caution">
    <text evidence="8">As this protein does not have any detectable helicase domains, it probably does not have helicase activity.</text>
</comment>
<evidence type="ECO:0000256" key="6">
    <source>
        <dbReference type="ARBA" id="ARBA00022840"/>
    </source>
</evidence>
<dbReference type="Gene3D" id="3.40.50.300">
    <property type="entry name" value="P-loop containing nucleotide triphosphate hydrolases"/>
    <property type="match status" value="1"/>
</dbReference>
<dbReference type="PANTHER" id="PTHR30580">
    <property type="entry name" value="PRIMOSOMAL PROTEIN N"/>
    <property type="match status" value="1"/>
</dbReference>
<sequence length="678" mass="73313">MTDAPFAPAAAAEKLPVARVLPLLGLPQLDRPFDYLVPRALAEEAVVGCRVRIRFHGQLVNALVLERCATPTHDGKLSYLKDVISSEVVYPPQLRRLVDSLAEYYGATRSNIIRSAIPTRHARAERARKENMPPTWEELGKLATEDPNLSAWGNYVFGESFVDSVRKGAPARAAWQPVPGEQVATMLAALSVSVARDGGGVLIIVPDARTQARFESAFRELISARQLTLLGAGLGPESRYRRYLDILHGQGRIVVGTRSAAYAPVKNLRLAVIVDDGDDNLVDPRAPYVHSREVLVTRSAQEGCALIFASYSRTAEVQLLVSSGWAHNLVARTDALAESMPEMIASTDTSEDPDDVSRGRLPAIAFRRAKAALREELPILVQVPRKGYVPTLSCRSCGAPARCRWCNGPLGIPPSDNPDDPAPPTCRWCGRIDIHHRCHSCGSTKIRPVVVGSERTAEEFGRIFSPFPVIASSGERIVDDIPEGPRVVVATPGAEPYAPEGYGAVMLLDTWAMLGRQDLRAHEEAYAHWSRAVTLARPREQGGAVVIDADAAVPTVADLLAWDAVGAANRELADRTAAALPPAFHVAAVDGTEEGLRNFMESLDVPSGAEILGPVDLPRNARPPAGVEPGTPIQRMLIRCDRRQARAVGAALKAAQVVRATRKDPTPVRVVVDPINFG</sequence>
<feature type="binding site" evidence="8">
    <location>
        <position position="441"/>
    </location>
    <ligand>
        <name>Zn(2+)</name>
        <dbReference type="ChEBI" id="CHEBI:29105"/>
        <label>1</label>
    </ligand>
</feature>
<dbReference type="GO" id="GO:0006269">
    <property type="term" value="P:DNA replication, synthesis of primer"/>
    <property type="evidence" value="ECO:0007669"/>
    <property type="project" value="UniProtKB-KW"/>
</dbReference>
<feature type="binding site" evidence="8">
    <location>
        <position position="406"/>
    </location>
    <ligand>
        <name>Zn(2+)</name>
        <dbReference type="ChEBI" id="CHEBI:29105"/>
        <label>2</label>
    </ligand>
</feature>
<evidence type="ECO:0000256" key="1">
    <source>
        <dbReference type="ARBA" id="ARBA00022515"/>
    </source>
</evidence>
<evidence type="ECO:0000256" key="8">
    <source>
        <dbReference type="HAMAP-Rule" id="MF_00983"/>
    </source>
</evidence>
<dbReference type="AlphaFoldDB" id="A0AAW9T085"/>
<dbReference type="GO" id="GO:0008270">
    <property type="term" value="F:zinc ion binding"/>
    <property type="evidence" value="ECO:0007669"/>
    <property type="project" value="UniProtKB-UniRule"/>
</dbReference>
<dbReference type="Gene3D" id="3.40.1440.60">
    <property type="entry name" value="PriA, 3(prime) DNA-binding domain"/>
    <property type="match status" value="1"/>
</dbReference>
<dbReference type="GO" id="GO:0005524">
    <property type="term" value="F:ATP binding"/>
    <property type="evidence" value="ECO:0007669"/>
    <property type="project" value="UniProtKB-UniRule"/>
</dbReference>
<comment type="cofactor">
    <cofactor evidence="8">
        <name>Zn(2+)</name>
        <dbReference type="ChEBI" id="CHEBI:29105"/>
    </cofactor>
    <text evidence="8">Binds 2 zinc ions per subunit.</text>
</comment>
<dbReference type="InterPro" id="IPR042115">
    <property type="entry name" value="PriA_3primeBD_sf"/>
</dbReference>
<dbReference type="HAMAP" id="MF_00983">
    <property type="entry name" value="PriA"/>
    <property type="match status" value="1"/>
</dbReference>
<dbReference type="InterPro" id="IPR005259">
    <property type="entry name" value="PriA"/>
</dbReference>
<feature type="domain" description="Primosomal protein N' 3' DNA-binding" evidence="9">
    <location>
        <begin position="25"/>
        <end position="118"/>
    </location>
</feature>
<dbReference type="Proteomes" id="UP001223646">
    <property type="component" value="Unassembled WGS sequence"/>
</dbReference>
<dbReference type="InterPro" id="IPR041222">
    <property type="entry name" value="PriA_3primeBD"/>
</dbReference>
<feature type="binding site" evidence="8">
    <location>
        <position position="394"/>
    </location>
    <ligand>
        <name>Zn(2+)</name>
        <dbReference type="ChEBI" id="CHEBI:29105"/>
        <label>1</label>
    </ligand>
</feature>
<feature type="binding site" evidence="8">
    <location>
        <position position="426"/>
    </location>
    <ligand>
        <name>Zn(2+)</name>
        <dbReference type="ChEBI" id="CHEBI:29105"/>
        <label>2</label>
    </ligand>
</feature>
<dbReference type="GO" id="GO:1990077">
    <property type="term" value="C:primosome complex"/>
    <property type="evidence" value="ECO:0007669"/>
    <property type="project" value="UniProtKB-UniRule"/>
</dbReference>
<keyword evidence="7 8" id="KW-0238">DNA-binding</keyword>
<keyword evidence="2 8" id="KW-0235">DNA replication</keyword>
<evidence type="ECO:0000256" key="2">
    <source>
        <dbReference type="ARBA" id="ARBA00022705"/>
    </source>
</evidence>
<feature type="binding site" evidence="8">
    <location>
        <position position="429"/>
    </location>
    <ligand>
        <name>Zn(2+)</name>
        <dbReference type="ChEBI" id="CHEBI:29105"/>
        <label>2</label>
    </ligand>
</feature>
<comment type="similarity">
    <text evidence="8">Belongs to the helicase family. PriA subfamily.</text>
</comment>
<evidence type="ECO:0000256" key="4">
    <source>
        <dbReference type="ARBA" id="ARBA00022741"/>
    </source>
</evidence>
<dbReference type="GO" id="GO:0006302">
    <property type="term" value="P:double-strand break repair"/>
    <property type="evidence" value="ECO:0007669"/>
    <property type="project" value="InterPro"/>
</dbReference>